<dbReference type="RefSeq" id="WP_136827293.1">
    <property type="nucleotide sequence ID" value="NZ_SWBP01000006.1"/>
</dbReference>
<dbReference type="InterPro" id="IPR041705">
    <property type="entry name" value="PIN_Sll0205"/>
</dbReference>
<keyword evidence="3" id="KW-1185">Reference proteome</keyword>
<dbReference type="Pfam" id="PF01850">
    <property type="entry name" value="PIN"/>
    <property type="match status" value="1"/>
</dbReference>
<dbReference type="PANTHER" id="PTHR36173:SF2">
    <property type="entry name" value="RIBONUCLEASE VAPC16"/>
    <property type="match status" value="1"/>
</dbReference>
<protein>
    <submittedName>
        <fullName evidence="2">Type II toxin-antitoxin system VapC family toxin</fullName>
    </submittedName>
</protein>
<evidence type="ECO:0000259" key="1">
    <source>
        <dbReference type="Pfam" id="PF01850"/>
    </source>
</evidence>
<dbReference type="InterPro" id="IPR029060">
    <property type="entry name" value="PIN-like_dom_sf"/>
</dbReference>
<reference evidence="2 3" key="1">
    <citation type="submission" date="2019-04" db="EMBL/GenBank/DDBJ databases">
        <title>Pedobacter sp. AR-3-17 sp. nov., isolated from Arctic soil.</title>
        <authorList>
            <person name="Dahal R.H."/>
            <person name="Kim D.-U."/>
        </authorList>
    </citation>
    <scope>NUCLEOTIDE SEQUENCE [LARGE SCALE GENOMIC DNA]</scope>
    <source>
        <strain evidence="2 3">AR-3-17</strain>
    </source>
</reference>
<comment type="caution">
    <text evidence="2">The sequence shown here is derived from an EMBL/GenBank/DDBJ whole genome shotgun (WGS) entry which is preliminary data.</text>
</comment>
<dbReference type="Gene3D" id="3.40.50.1010">
    <property type="entry name" value="5'-nuclease"/>
    <property type="match status" value="1"/>
</dbReference>
<dbReference type="InterPro" id="IPR052919">
    <property type="entry name" value="TA_system_RNase"/>
</dbReference>
<proteinExistence type="predicted"/>
<dbReference type="PANTHER" id="PTHR36173">
    <property type="entry name" value="RIBONUCLEASE VAPC16-RELATED"/>
    <property type="match status" value="1"/>
</dbReference>
<accession>A0A4U1BZB0</accession>
<feature type="domain" description="PIN" evidence="1">
    <location>
        <begin position="3"/>
        <end position="122"/>
    </location>
</feature>
<evidence type="ECO:0000313" key="2">
    <source>
        <dbReference type="EMBL" id="TKB95917.1"/>
    </source>
</evidence>
<dbReference type="Proteomes" id="UP000308181">
    <property type="component" value="Unassembled WGS sequence"/>
</dbReference>
<dbReference type="EMBL" id="SWBP01000006">
    <property type="protein sequence ID" value="TKB95917.1"/>
    <property type="molecule type" value="Genomic_DNA"/>
</dbReference>
<dbReference type="InterPro" id="IPR002716">
    <property type="entry name" value="PIN_dom"/>
</dbReference>
<evidence type="ECO:0000313" key="3">
    <source>
        <dbReference type="Proteomes" id="UP000308181"/>
    </source>
</evidence>
<dbReference type="CDD" id="cd09872">
    <property type="entry name" value="PIN_Sll0205-like"/>
    <property type="match status" value="1"/>
</dbReference>
<gene>
    <name evidence="2" type="ORF">FA046_14675</name>
</gene>
<sequence length="129" mass="14948">MDVLIDTHAVIWFITNDSKLPKKAKIIIEDINNNCYVSIASFWEIAIKNSLNRLELNESLEKVFEIIESSGLSILPITTSHILQLSRLEFHHQDPFDRIIIAQGINFNLAILSKDQHFSKYNINLIWDK</sequence>
<dbReference type="OrthoDB" id="9798990at2"/>
<name>A0A4U1BZB0_9SPHI</name>
<dbReference type="SUPFAM" id="SSF88723">
    <property type="entry name" value="PIN domain-like"/>
    <property type="match status" value="1"/>
</dbReference>
<dbReference type="AlphaFoldDB" id="A0A4U1BZB0"/>
<organism evidence="2 3">
    <name type="scientific">Pedobacter cryophilus</name>
    <dbReference type="NCBI Taxonomy" id="2571271"/>
    <lineage>
        <taxon>Bacteria</taxon>
        <taxon>Pseudomonadati</taxon>
        <taxon>Bacteroidota</taxon>
        <taxon>Sphingobacteriia</taxon>
        <taxon>Sphingobacteriales</taxon>
        <taxon>Sphingobacteriaceae</taxon>
        <taxon>Pedobacter</taxon>
    </lineage>
</organism>